<feature type="domain" description="RRM" evidence="2">
    <location>
        <begin position="44"/>
        <end position="121"/>
    </location>
</feature>
<reference evidence="3" key="1">
    <citation type="journal article" date="2023" name="Plant J.">
        <title>Genome sequences and population genomics provide insights into the demographic history, inbreeding, and mutation load of two 'living fossil' tree species of Dipteronia.</title>
        <authorList>
            <person name="Feng Y."/>
            <person name="Comes H.P."/>
            <person name="Chen J."/>
            <person name="Zhu S."/>
            <person name="Lu R."/>
            <person name="Zhang X."/>
            <person name="Li P."/>
            <person name="Qiu J."/>
            <person name="Olsen K.M."/>
            <person name="Qiu Y."/>
        </authorList>
    </citation>
    <scope>NUCLEOTIDE SEQUENCE</scope>
    <source>
        <strain evidence="3">NBL</strain>
    </source>
</reference>
<dbReference type="Proteomes" id="UP001281410">
    <property type="component" value="Unassembled WGS sequence"/>
</dbReference>
<accession>A0AAE0E9V5</accession>
<dbReference type="AlphaFoldDB" id="A0AAE0E9V5"/>
<dbReference type="Pfam" id="PF00076">
    <property type="entry name" value="RRM_1"/>
    <property type="match status" value="1"/>
</dbReference>
<dbReference type="PROSITE" id="PS50102">
    <property type="entry name" value="RRM"/>
    <property type="match status" value="1"/>
</dbReference>
<dbReference type="SUPFAM" id="SSF54928">
    <property type="entry name" value="RNA-binding domain, RBD"/>
    <property type="match status" value="1"/>
</dbReference>
<keyword evidence="4" id="KW-1185">Reference proteome</keyword>
<dbReference type="InterPro" id="IPR000504">
    <property type="entry name" value="RRM_dom"/>
</dbReference>
<keyword evidence="1" id="KW-0694">RNA-binding</keyword>
<evidence type="ECO:0000313" key="3">
    <source>
        <dbReference type="EMBL" id="KAK3220386.1"/>
    </source>
</evidence>
<protein>
    <recommendedName>
        <fullName evidence="2">RRM domain-containing protein</fullName>
    </recommendedName>
</protein>
<evidence type="ECO:0000259" key="2">
    <source>
        <dbReference type="PROSITE" id="PS50102"/>
    </source>
</evidence>
<proteinExistence type="predicted"/>
<dbReference type="InterPro" id="IPR012677">
    <property type="entry name" value="Nucleotide-bd_a/b_plait_sf"/>
</dbReference>
<dbReference type="SMART" id="SM00360">
    <property type="entry name" value="RRM"/>
    <property type="match status" value="1"/>
</dbReference>
<dbReference type="CDD" id="cd00590">
    <property type="entry name" value="RRM_SF"/>
    <property type="match status" value="1"/>
</dbReference>
<name>A0AAE0E9V5_9ROSI</name>
<dbReference type="InterPro" id="IPR035979">
    <property type="entry name" value="RBD_domain_sf"/>
</dbReference>
<dbReference type="PANTHER" id="PTHR48034">
    <property type="entry name" value="TRANSFORMER-2 SEX-DETERMINING PROTEIN-RELATED"/>
    <property type="match status" value="1"/>
</dbReference>
<dbReference type="InterPro" id="IPR050441">
    <property type="entry name" value="RBM"/>
</dbReference>
<organism evidence="3 4">
    <name type="scientific">Dipteronia sinensis</name>
    <dbReference type="NCBI Taxonomy" id="43782"/>
    <lineage>
        <taxon>Eukaryota</taxon>
        <taxon>Viridiplantae</taxon>
        <taxon>Streptophyta</taxon>
        <taxon>Embryophyta</taxon>
        <taxon>Tracheophyta</taxon>
        <taxon>Spermatophyta</taxon>
        <taxon>Magnoliopsida</taxon>
        <taxon>eudicotyledons</taxon>
        <taxon>Gunneridae</taxon>
        <taxon>Pentapetalae</taxon>
        <taxon>rosids</taxon>
        <taxon>malvids</taxon>
        <taxon>Sapindales</taxon>
        <taxon>Sapindaceae</taxon>
        <taxon>Hippocastanoideae</taxon>
        <taxon>Acereae</taxon>
        <taxon>Dipteronia</taxon>
    </lineage>
</organism>
<gene>
    <name evidence="3" type="ORF">Dsin_014356</name>
</gene>
<dbReference type="Gene3D" id="3.30.70.330">
    <property type="match status" value="1"/>
</dbReference>
<comment type="caution">
    <text evidence="3">The sequence shown here is derived from an EMBL/GenBank/DDBJ whole genome shotgun (WGS) entry which is preliminary data.</text>
</comment>
<evidence type="ECO:0000256" key="1">
    <source>
        <dbReference type="PROSITE-ProRule" id="PRU00176"/>
    </source>
</evidence>
<dbReference type="GO" id="GO:0003723">
    <property type="term" value="F:RNA binding"/>
    <property type="evidence" value="ECO:0007669"/>
    <property type="project" value="UniProtKB-UniRule"/>
</dbReference>
<sequence>MRRETVSERSSHLFGVGKRRETEGAGLPGRFHNTGRKDYRDNMVSIFIDNLNPKVDVACLWGVFKVFGRVRDVFLSTQKRNRKSLFAFIRFESVEEAKMVAKKVDGMHVYGWPISAKLAEYGWQNRKISATRRIVAKPESDGMSSEEQVGRSSKGGFRNYRSFAEVLKRSQENPKGRTAETKKKCISVYYKKQQSTENWLSRCTIGVLKDFSSVSSVNSTVAQKWEMLNSMLAAASAEILGEQLHVQRRTVLRNMTSLNLLLLLLESPESSAAKVKEAVHASSGYKHCKVFDRSSDMFDKSTK</sequence>
<dbReference type="EMBL" id="JANJYJ010000004">
    <property type="protein sequence ID" value="KAK3220386.1"/>
    <property type="molecule type" value="Genomic_DNA"/>
</dbReference>
<evidence type="ECO:0000313" key="4">
    <source>
        <dbReference type="Proteomes" id="UP001281410"/>
    </source>
</evidence>